<feature type="transmembrane region" description="Helical" evidence="1">
    <location>
        <begin position="7"/>
        <end position="25"/>
    </location>
</feature>
<keyword evidence="1" id="KW-1133">Transmembrane helix</keyword>
<evidence type="ECO:0000313" key="3">
    <source>
        <dbReference type="Proteomes" id="UP000730482"/>
    </source>
</evidence>
<organism evidence="2 3">
    <name type="scientific">Catenulispora pinistramenti</name>
    <dbReference type="NCBI Taxonomy" id="2705254"/>
    <lineage>
        <taxon>Bacteria</taxon>
        <taxon>Bacillati</taxon>
        <taxon>Actinomycetota</taxon>
        <taxon>Actinomycetes</taxon>
        <taxon>Catenulisporales</taxon>
        <taxon>Catenulisporaceae</taxon>
        <taxon>Catenulispora</taxon>
    </lineage>
</organism>
<evidence type="ECO:0000313" key="2">
    <source>
        <dbReference type="EMBL" id="MBS2553171.1"/>
    </source>
</evidence>
<reference evidence="2 3" key="1">
    <citation type="submission" date="2020-02" db="EMBL/GenBank/DDBJ databases">
        <title>Acidophilic actinobacteria isolated from forest soil.</title>
        <authorList>
            <person name="Golinska P."/>
        </authorList>
    </citation>
    <scope>NUCLEOTIDE SEQUENCE [LARGE SCALE GENOMIC DNA]</scope>
    <source>
        <strain evidence="2 3">NL8</strain>
    </source>
</reference>
<evidence type="ECO:0008006" key="4">
    <source>
        <dbReference type="Google" id="ProtNLM"/>
    </source>
</evidence>
<gene>
    <name evidence="2" type="ORF">KGQ19_40595</name>
</gene>
<keyword evidence="1" id="KW-0472">Membrane</keyword>
<name>A0ABS5L4B6_9ACTN</name>
<keyword evidence="1" id="KW-0812">Transmembrane</keyword>
<dbReference type="EMBL" id="JAAFYZ010000236">
    <property type="protein sequence ID" value="MBS2553171.1"/>
    <property type="molecule type" value="Genomic_DNA"/>
</dbReference>
<dbReference type="RefSeq" id="WP_212019452.1">
    <property type="nucleotide sequence ID" value="NZ_JAAFYZ010000236.1"/>
</dbReference>
<comment type="caution">
    <text evidence="2">The sequence shown here is derived from an EMBL/GenBank/DDBJ whole genome shotgun (WGS) entry which is preliminary data.</text>
</comment>
<sequence>MLARATKVGVIIGVLLVIVAAYAMYQGSNTTPTCDGQRMAATDKCITHFADGHTVTQDYAQARHYDATVPWVLLIGGLAVGAASAAGWQRRRGFRLSGASA</sequence>
<dbReference type="Proteomes" id="UP000730482">
    <property type="component" value="Unassembled WGS sequence"/>
</dbReference>
<accession>A0ABS5L4B6</accession>
<keyword evidence="3" id="KW-1185">Reference proteome</keyword>
<feature type="transmembrane region" description="Helical" evidence="1">
    <location>
        <begin position="69"/>
        <end position="88"/>
    </location>
</feature>
<proteinExistence type="predicted"/>
<evidence type="ECO:0000256" key="1">
    <source>
        <dbReference type="SAM" id="Phobius"/>
    </source>
</evidence>
<protein>
    <recommendedName>
        <fullName evidence="4">Integral membrane protein</fullName>
    </recommendedName>
</protein>